<proteinExistence type="predicted"/>
<accession>A0A178ZVU7</accession>
<protein>
    <submittedName>
        <fullName evidence="1">Uncharacterized protein</fullName>
    </submittedName>
</protein>
<name>A0A178ZVU7_9EURO</name>
<dbReference type="Proteomes" id="UP000078343">
    <property type="component" value="Unassembled WGS sequence"/>
</dbReference>
<dbReference type="GeneID" id="30007234"/>
<reference evidence="1 2" key="1">
    <citation type="submission" date="2016-04" db="EMBL/GenBank/DDBJ databases">
        <title>Draft genome of Fonsecaea erecta CBS 125763.</title>
        <authorList>
            <person name="Weiss V.A."/>
            <person name="Vicente V.A."/>
            <person name="Raittz R.T."/>
            <person name="Moreno L.F."/>
            <person name="De Souza E.M."/>
            <person name="Pedrosa F.O."/>
            <person name="Steffens M.B."/>
            <person name="Faoro H."/>
            <person name="Tadra-Sfeir M.Z."/>
            <person name="Najafzadeh M.J."/>
            <person name="Felipe M.S."/>
            <person name="Teixeira M."/>
            <person name="Sun J."/>
            <person name="Xi L."/>
            <person name="Gomes R."/>
            <person name="De Azevedo C.M."/>
            <person name="Salgado C.G."/>
            <person name="Da Silva M.B."/>
            <person name="Nascimento M.F."/>
            <person name="Queiroz-Telles F."/>
            <person name="Attili D.S."/>
            <person name="Gorbushina A."/>
        </authorList>
    </citation>
    <scope>NUCLEOTIDE SEQUENCE [LARGE SCALE GENOMIC DNA]</scope>
    <source>
        <strain evidence="1 2">CBS 125763</strain>
    </source>
</reference>
<gene>
    <name evidence="1" type="ORF">AYL99_03064</name>
</gene>
<dbReference type="AlphaFoldDB" id="A0A178ZVU7"/>
<sequence>MHLDQPDYDYELPNQFILEHLHQSFYEHDLEHIQHDLEHIQHDLEHIQHDLEHILQHDLELLHKHFDNFHSTNNVELFYLNHTVNHDHNNHYHLNVKHTHYHHFGNNHTDNHDHNNHNYNDNNYYYYHISSPSGPNLHQQQLRDPRHNRFSGDRIQPRLLRRNRLRCNSSTGNRHMSNLRRRIRLLQHQCGLLCRADLFGRNARC</sequence>
<organism evidence="1 2">
    <name type="scientific">Fonsecaea erecta</name>
    <dbReference type="NCBI Taxonomy" id="1367422"/>
    <lineage>
        <taxon>Eukaryota</taxon>
        <taxon>Fungi</taxon>
        <taxon>Dikarya</taxon>
        <taxon>Ascomycota</taxon>
        <taxon>Pezizomycotina</taxon>
        <taxon>Eurotiomycetes</taxon>
        <taxon>Chaetothyriomycetidae</taxon>
        <taxon>Chaetothyriales</taxon>
        <taxon>Herpotrichiellaceae</taxon>
        <taxon>Fonsecaea</taxon>
    </lineage>
</organism>
<comment type="caution">
    <text evidence="1">The sequence shown here is derived from an EMBL/GenBank/DDBJ whole genome shotgun (WGS) entry which is preliminary data.</text>
</comment>
<evidence type="ECO:0000313" key="1">
    <source>
        <dbReference type="EMBL" id="OAP63837.1"/>
    </source>
</evidence>
<keyword evidence="2" id="KW-1185">Reference proteome</keyword>
<dbReference type="EMBL" id="LVYI01000002">
    <property type="protein sequence ID" value="OAP63837.1"/>
    <property type="molecule type" value="Genomic_DNA"/>
</dbReference>
<dbReference type="RefSeq" id="XP_018697204.1">
    <property type="nucleotide sequence ID" value="XM_018834580.1"/>
</dbReference>
<evidence type="ECO:0000313" key="2">
    <source>
        <dbReference type="Proteomes" id="UP000078343"/>
    </source>
</evidence>